<feature type="region of interest" description="Disordered" evidence="1">
    <location>
        <begin position="177"/>
        <end position="224"/>
    </location>
</feature>
<dbReference type="Proteomes" id="UP000192656">
    <property type="component" value="Unassembled WGS sequence"/>
</dbReference>
<evidence type="ECO:0008006" key="4">
    <source>
        <dbReference type="Google" id="ProtNLM"/>
    </source>
</evidence>
<evidence type="ECO:0000313" key="2">
    <source>
        <dbReference type="EMBL" id="SMC64347.1"/>
    </source>
</evidence>
<evidence type="ECO:0000313" key="3">
    <source>
        <dbReference type="Proteomes" id="UP000192656"/>
    </source>
</evidence>
<proteinExistence type="predicted"/>
<accession>A0A1W2AUF0</accession>
<feature type="region of interest" description="Disordered" evidence="1">
    <location>
        <begin position="105"/>
        <end position="125"/>
    </location>
</feature>
<dbReference type="STRING" id="937218.SAMN06297251_10591"/>
<protein>
    <recommendedName>
        <fullName evidence="4">DUF5330 domain-containing protein</fullName>
    </recommendedName>
</protein>
<feature type="compositionally biased region" description="Pro residues" evidence="1">
    <location>
        <begin position="213"/>
        <end position="224"/>
    </location>
</feature>
<evidence type="ECO:0000256" key="1">
    <source>
        <dbReference type="SAM" id="MobiDB-lite"/>
    </source>
</evidence>
<reference evidence="2 3" key="1">
    <citation type="submission" date="2017-04" db="EMBL/GenBank/DDBJ databases">
        <authorList>
            <person name="Afonso C.L."/>
            <person name="Miller P.J."/>
            <person name="Scott M.A."/>
            <person name="Spackman E."/>
            <person name="Goraichik I."/>
            <person name="Dimitrov K.M."/>
            <person name="Suarez D.L."/>
            <person name="Swayne D.E."/>
        </authorList>
    </citation>
    <scope>NUCLEOTIDE SEQUENCE [LARGE SCALE GENOMIC DNA]</scope>
    <source>
        <strain evidence="2 3">CGMCC 1.10972</strain>
    </source>
</reference>
<dbReference type="Pfam" id="PF17264">
    <property type="entry name" value="DUF5330"/>
    <property type="match status" value="1"/>
</dbReference>
<keyword evidence="3" id="KW-1185">Reference proteome</keyword>
<sequence length="224" mass="22579">MIRFLLKTAFLVGLGSLLIPGFGPSDDAAPEIDLWQSAAGIQAAVSDVLSFCDRAPAACETGGELAGFVRSRIETGLTIAYDLAISSEPGPGAVPAIGVPALGASSPAPRPQAATTAPSGHGLPETMSPGLVEALARLNALDPETLLDRGAGAADITGSLTPDQQSMARKVLEAALAARQTATPASDQSAPPASIPPRRLDEAELSGEAPLPANGPLPQARPPL</sequence>
<name>A0A1W2AUF0_9HYPH</name>
<feature type="compositionally biased region" description="Low complexity" evidence="1">
    <location>
        <begin position="105"/>
        <end position="119"/>
    </location>
</feature>
<gene>
    <name evidence="2" type="ORF">SAMN06297251_10591</name>
</gene>
<organism evidence="2 3">
    <name type="scientific">Fulvimarina manganoxydans</name>
    <dbReference type="NCBI Taxonomy" id="937218"/>
    <lineage>
        <taxon>Bacteria</taxon>
        <taxon>Pseudomonadati</taxon>
        <taxon>Pseudomonadota</taxon>
        <taxon>Alphaproteobacteria</taxon>
        <taxon>Hyphomicrobiales</taxon>
        <taxon>Aurantimonadaceae</taxon>
        <taxon>Fulvimarina</taxon>
    </lineage>
</organism>
<dbReference type="InterPro" id="IPR035220">
    <property type="entry name" value="DUF5330"/>
</dbReference>
<dbReference type="OrthoDB" id="7923950at2"/>
<dbReference type="RefSeq" id="WP_084409527.1">
    <property type="nucleotide sequence ID" value="NZ_FWXR01000005.1"/>
</dbReference>
<dbReference type="EMBL" id="FWXR01000005">
    <property type="protein sequence ID" value="SMC64347.1"/>
    <property type="molecule type" value="Genomic_DNA"/>
</dbReference>
<dbReference type="AlphaFoldDB" id="A0A1W2AUF0"/>